<keyword evidence="10" id="KW-1185">Reference proteome</keyword>
<evidence type="ECO:0000256" key="7">
    <source>
        <dbReference type="ARBA" id="ARBA00023136"/>
    </source>
</evidence>
<feature type="transmembrane region" description="Helical" evidence="8">
    <location>
        <begin position="96"/>
        <end position="113"/>
    </location>
</feature>
<dbReference type="Proteomes" id="UP001500909">
    <property type="component" value="Unassembled WGS sequence"/>
</dbReference>
<evidence type="ECO:0000256" key="1">
    <source>
        <dbReference type="ARBA" id="ARBA00004651"/>
    </source>
</evidence>
<evidence type="ECO:0000256" key="6">
    <source>
        <dbReference type="ARBA" id="ARBA00022989"/>
    </source>
</evidence>
<dbReference type="PANTHER" id="PTHR30269">
    <property type="entry name" value="TRANSMEMBRANE PROTEIN YFCA"/>
    <property type="match status" value="1"/>
</dbReference>
<keyword evidence="7 8" id="KW-0472">Membrane</keyword>
<dbReference type="RefSeq" id="WP_052863968.1">
    <property type="nucleotide sequence ID" value="NZ_BAAABY010000062.1"/>
</dbReference>
<gene>
    <name evidence="9" type="ORF">GCM10010361_76020</name>
</gene>
<evidence type="ECO:0000313" key="10">
    <source>
        <dbReference type="Proteomes" id="UP001500909"/>
    </source>
</evidence>
<evidence type="ECO:0000256" key="8">
    <source>
        <dbReference type="RuleBase" id="RU363041"/>
    </source>
</evidence>
<name>A0ABN1BJI2_9ACTN</name>
<keyword evidence="5 8" id="KW-0812">Transmembrane</keyword>
<feature type="transmembrane region" description="Helical" evidence="8">
    <location>
        <begin position="125"/>
        <end position="147"/>
    </location>
</feature>
<dbReference type="Pfam" id="PF01925">
    <property type="entry name" value="TauE"/>
    <property type="match status" value="1"/>
</dbReference>
<keyword evidence="3" id="KW-0813">Transport</keyword>
<evidence type="ECO:0000256" key="4">
    <source>
        <dbReference type="ARBA" id="ARBA00022475"/>
    </source>
</evidence>
<organism evidence="9 10">
    <name type="scientific">Streptomyces olivaceiscleroticus</name>
    <dbReference type="NCBI Taxonomy" id="68245"/>
    <lineage>
        <taxon>Bacteria</taxon>
        <taxon>Bacillati</taxon>
        <taxon>Actinomycetota</taxon>
        <taxon>Actinomycetes</taxon>
        <taxon>Kitasatosporales</taxon>
        <taxon>Streptomycetaceae</taxon>
        <taxon>Streptomyces</taxon>
    </lineage>
</organism>
<keyword evidence="4 8" id="KW-1003">Cell membrane</keyword>
<keyword evidence="6 8" id="KW-1133">Transmembrane helix</keyword>
<feature type="transmembrane region" description="Helical" evidence="8">
    <location>
        <begin position="70"/>
        <end position="90"/>
    </location>
</feature>
<comment type="similarity">
    <text evidence="2 8">Belongs to the 4-toluene sulfonate uptake permease (TSUP) (TC 2.A.102) family.</text>
</comment>
<accession>A0ABN1BJI2</accession>
<proteinExistence type="inferred from homology"/>
<evidence type="ECO:0000313" key="9">
    <source>
        <dbReference type="EMBL" id="GAA0499251.1"/>
    </source>
</evidence>
<feature type="transmembrane region" description="Helical" evidence="8">
    <location>
        <begin position="197"/>
        <end position="216"/>
    </location>
</feature>
<evidence type="ECO:0000256" key="2">
    <source>
        <dbReference type="ARBA" id="ARBA00009142"/>
    </source>
</evidence>
<protein>
    <recommendedName>
        <fullName evidence="8">Probable membrane transporter protein</fullName>
    </recommendedName>
</protein>
<reference evidence="9 10" key="1">
    <citation type="journal article" date="2019" name="Int. J. Syst. Evol. Microbiol.">
        <title>The Global Catalogue of Microorganisms (GCM) 10K type strain sequencing project: providing services to taxonomists for standard genome sequencing and annotation.</title>
        <authorList>
            <consortium name="The Broad Institute Genomics Platform"/>
            <consortium name="The Broad Institute Genome Sequencing Center for Infectious Disease"/>
            <person name="Wu L."/>
            <person name="Ma J."/>
        </authorList>
    </citation>
    <scope>NUCLEOTIDE SEQUENCE [LARGE SCALE GENOMIC DNA]</scope>
    <source>
        <strain evidence="9 10">JCM 4805</strain>
    </source>
</reference>
<feature type="transmembrane region" description="Helical" evidence="8">
    <location>
        <begin position="228"/>
        <end position="246"/>
    </location>
</feature>
<dbReference type="EMBL" id="BAAABY010000062">
    <property type="protein sequence ID" value="GAA0499251.1"/>
    <property type="molecule type" value="Genomic_DNA"/>
</dbReference>
<dbReference type="InterPro" id="IPR052017">
    <property type="entry name" value="TSUP"/>
</dbReference>
<evidence type="ECO:0000256" key="3">
    <source>
        <dbReference type="ARBA" id="ARBA00022448"/>
    </source>
</evidence>
<sequence length="249" mass="25904">MWSSLLFAAVVVCAAYTVRGLTGFGSGPIMAPLLALVMDLKTVIAVSVFLQFAVGGYMAFRTRRSVDRSVVARAALPGIVGAVAGAWLLSYLPVRALLFLVGFGTLWYAVRMLRGQKARTTEPSAAAALGAGGLSGLLEGMFGAGGPPFVVFLNRNQPDKSLLRGTVLGYFILIDGFLTLCYFALPTLVSSAPVLDRAGMMTALLMLAPAAAGAWIGDVLHHRASPAAFRTGVSATLVLSGVAVLLKAV</sequence>
<evidence type="ECO:0000256" key="5">
    <source>
        <dbReference type="ARBA" id="ARBA00022692"/>
    </source>
</evidence>
<comment type="caution">
    <text evidence="9">The sequence shown here is derived from an EMBL/GenBank/DDBJ whole genome shotgun (WGS) entry which is preliminary data.</text>
</comment>
<dbReference type="PANTHER" id="PTHR30269:SF37">
    <property type="entry name" value="MEMBRANE TRANSPORTER PROTEIN"/>
    <property type="match status" value="1"/>
</dbReference>
<dbReference type="InterPro" id="IPR002781">
    <property type="entry name" value="TM_pro_TauE-like"/>
</dbReference>
<comment type="subcellular location">
    <subcellularLocation>
        <location evidence="1 8">Cell membrane</location>
        <topology evidence="1 8">Multi-pass membrane protein</topology>
    </subcellularLocation>
</comment>
<feature type="transmembrane region" description="Helical" evidence="8">
    <location>
        <begin position="30"/>
        <end position="58"/>
    </location>
</feature>
<feature type="transmembrane region" description="Helical" evidence="8">
    <location>
        <begin position="167"/>
        <end position="185"/>
    </location>
</feature>